<dbReference type="Proteomes" id="UP000235994">
    <property type="component" value="Unassembled WGS sequence"/>
</dbReference>
<evidence type="ECO:0000256" key="1">
    <source>
        <dbReference type="SAM" id="MobiDB-lite"/>
    </source>
</evidence>
<dbReference type="EMBL" id="POQS01000009">
    <property type="protein sequence ID" value="PND30508.1"/>
    <property type="molecule type" value="Genomic_DNA"/>
</dbReference>
<protein>
    <submittedName>
        <fullName evidence="2">dTDP-glucose 4,6-dehydratase</fullName>
    </submittedName>
</protein>
<dbReference type="AlphaFoldDB" id="A0A2N8KAN8"/>
<keyword evidence="3" id="KW-1185">Reference proteome</keyword>
<dbReference type="Pfam" id="PF05787">
    <property type="entry name" value="PhoX"/>
    <property type="match status" value="1"/>
</dbReference>
<organism evidence="2 3">
    <name type="scientific">Achromobacter pulmonis</name>
    <dbReference type="NCBI Taxonomy" id="1389932"/>
    <lineage>
        <taxon>Bacteria</taxon>
        <taxon>Pseudomonadati</taxon>
        <taxon>Pseudomonadota</taxon>
        <taxon>Betaproteobacteria</taxon>
        <taxon>Burkholderiales</taxon>
        <taxon>Alcaligenaceae</taxon>
        <taxon>Achromobacter</taxon>
    </lineage>
</organism>
<name>A0A2N8KAN8_9BURK</name>
<dbReference type="InterPro" id="IPR008557">
    <property type="entry name" value="PhoX"/>
</dbReference>
<dbReference type="PANTHER" id="PTHR35399:SF2">
    <property type="entry name" value="DUF839 DOMAIN-CONTAINING PROTEIN"/>
    <property type="match status" value="1"/>
</dbReference>
<evidence type="ECO:0000313" key="3">
    <source>
        <dbReference type="Proteomes" id="UP000235994"/>
    </source>
</evidence>
<gene>
    <name evidence="2" type="ORF">C1I89_29465</name>
</gene>
<sequence>MSYLTDKLRAPHREAQGEVTVPGQMLEDIVAANPERRTLLKNSFGLSMLSVFGASSLLTACGGDDDDDDAPSNGGDGGGDTGEGTTPTPTPEPEPAGPDYSVTFKPLEDKIVADTVTVPEGYVAEVLYSAGDKCVIGSVGYTGIPQSYPATETQSGGQHDGMHFYPLEGVDPNQGGLLVVNHEALDDATLDQSVEGLKTRLSNVGVSVVEIARAADGKWSVKTDSRYNKRYTGNTVYNVSGPAKSVVGATVVGTLNNCSSGNTPWGTYLTCEETLNNYHYKSGDAGQPADEGYGWVVEIDPQNPGSTAVKRTAMGRFSHENTAYMLDENNRVAFYMGDDTTPGCIYKFVPSKPYDPANRANNMNLLDEGTLYAARFNDDGSGNWVELTVGKNNLTTGATDPGNFTQVASGTVITGTLVDFNTQADVLVKTQAAARVAGATLMDRPEWITVGVDKTVYCTLTNNSRRQRTSAANPRVNNSHGQIIRWHERGDSPLATTFEWDLLLLAGRDPADGAAPNLTGNVNGDTFSSPDGIRVDPKGRLWVQTDAGTGTSTTDFFGNNSMYYIDQQTGESKRFLVGPLGCEITGIAYTPDLTAFFINIQHPNASWNTLRAGGGDARSATIVVRRTDGKPVGA</sequence>
<comment type="caution">
    <text evidence="2">The sequence shown here is derived from an EMBL/GenBank/DDBJ whole genome shotgun (WGS) entry which is preliminary data.</text>
</comment>
<reference evidence="2 3" key="1">
    <citation type="submission" date="2018-01" db="EMBL/GenBank/DDBJ databases">
        <title>The draft genome of an aniline degradation strain ANB-1.</title>
        <authorList>
            <person name="Zhang L."/>
            <person name="Jiang J."/>
        </authorList>
    </citation>
    <scope>NUCLEOTIDE SEQUENCE [LARGE SCALE GENOMIC DNA]</scope>
    <source>
        <strain evidence="2 3">ANB-1</strain>
    </source>
</reference>
<dbReference type="PANTHER" id="PTHR35399">
    <property type="entry name" value="SLR8030 PROTEIN"/>
    <property type="match status" value="1"/>
</dbReference>
<evidence type="ECO:0000313" key="2">
    <source>
        <dbReference type="EMBL" id="PND30508.1"/>
    </source>
</evidence>
<dbReference type="SUPFAM" id="SSF101898">
    <property type="entry name" value="NHL repeat"/>
    <property type="match status" value="1"/>
</dbReference>
<dbReference type="RefSeq" id="WP_102775815.1">
    <property type="nucleotide sequence ID" value="NZ_POQS01000009.1"/>
</dbReference>
<feature type="region of interest" description="Disordered" evidence="1">
    <location>
        <begin position="62"/>
        <end position="100"/>
    </location>
</feature>
<accession>A0A2N8KAN8</accession>
<proteinExistence type="predicted"/>